<keyword evidence="1" id="KW-0805">Transcription regulation</keyword>
<dbReference type="Pfam" id="PF00356">
    <property type="entry name" value="LacI"/>
    <property type="match status" value="1"/>
</dbReference>
<keyword evidence="2 5" id="KW-0238">DNA-binding</keyword>
<feature type="domain" description="HTH lacI-type" evidence="4">
    <location>
        <begin position="1"/>
        <end position="55"/>
    </location>
</feature>
<dbReference type="Pfam" id="PF13407">
    <property type="entry name" value="Peripla_BP_4"/>
    <property type="match status" value="1"/>
</dbReference>
<dbReference type="Proteomes" id="UP001232493">
    <property type="component" value="Chromosome"/>
</dbReference>
<evidence type="ECO:0000313" key="6">
    <source>
        <dbReference type="Proteomes" id="UP001232493"/>
    </source>
</evidence>
<evidence type="ECO:0000256" key="3">
    <source>
        <dbReference type="ARBA" id="ARBA00023163"/>
    </source>
</evidence>
<evidence type="ECO:0000256" key="2">
    <source>
        <dbReference type="ARBA" id="ARBA00023125"/>
    </source>
</evidence>
<keyword evidence="6" id="KW-1185">Reference proteome</keyword>
<gene>
    <name evidence="5" type="ORF">JRV97_00535</name>
</gene>
<dbReference type="InterPro" id="IPR010982">
    <property type="entry name" value="Lambda_DNA-bd_dom_sf"/>
</dbReference>
<dbReference type="SUPFAM" id="SSF53822">
    <property type="entry name" value="Periplasmic binding protein-like I"/>
    <property type="match status" value="1"/>
</dbReference>
<protein>
    <submittedName>
        <fullName evidence="5">LacI family DNA-binding transcriptional regulator</fullName>
    </submittedName>
</protein>
<dbReference type="InterPro" id="IPR025997">
    <property type="entry name" value="SBP_2_dom"/>
</dbReference>
<name>A0ABY8PR10_9BACT</name>
<dbReference type="PANTHER" id="PTHR30146">
    <property type="entry name" value="LACI-RELATED TRANSCRIPTIONAL REPRESSOR"/>
    <property type="match status" value="1"/>
</dbReference>
<dbReference type="PANTHER" id="PTHR30146:SF24">
    <property type="entry name" value="XYLOSE OPERON REGULATORY PROTEIN"/>
    <property type="match status" value="1"/>
</dbReference>
<dbReference type="Gene3D" id="1.10.260.40">
    <property type="entry name" value="lambda repressor-like DNA-binding domains"/>
    <property type="match status" value="1"/>
</dbReference>
<dbReference type="InterPro" id="IPR000843">
    <property type="entry name" value="HTH_LacI"/>
</dbReference>
<dbReference type="SUPFAM" id="SSF47413">
    <property type="entry name" value="lambda repressor-like DNA-binding domains"/>
    <property type="match status" value="1"/>
</dbReference>
<accession>A0ABY8PR10</accession>
<dbReference type="CDD" id="cd01392">
    <property type="entry name" value="HTH_LacI"/>
    <property type="match status" value="1"/>
</dbReference>
<evidence type="ECO:0000313" key="5">
    <source>
        <dbReference type="EMBL" id="WGS65074.1"/>
    </source>
</evidence>
<reference evidence="5 6" key="1">
    <citation type="submission" date="2021-02" db="EMBL/GenBank/DDBJ databases">
        <title>Characterization of Marinitoga sp. nov. str. BP5-C20A.</title>
        <authorList>
            <person name="Erauso G."/>
            <person name="Postec A."/>
        </authorList>
    </citation>
    <scope>NUCLEOTIDE SEQUENCE [LARGE SCALE GENOMIC DNA]</scope>
    <source>
        <strain evidence="5 6">BP5-C20A</strain>
    </source>
</reference>
<dbReference type="EMBL" id="CP069362">
    <property type="protein sequence ID" value="WGS65074.1"/>
    <property type="molecule type" value="Genomic_DNA"/>
</dbReference>
<dbReference type="PROSITE" id="PS00356">
    <property type="entry name" value="HTH_LACI_1"/>
    <property type="match status" value="1"/>
</dbReference>
<evidence type="ECO:0000259" key="4">
    <source>
        <dbReference type="PROSITE" id="PS50932"/>
    </source>
</evidence>
<dbReference type="RefSeq" id="WP_280999207.1">
    <property type="nucleotide sequence ID" value="NZ_CP069362.1"/>
</dbReference>
<sequence length="322" mass="36922">MKIKDIANLAEVSVATVSRVINNPEKVKEETRKKVLEIIEKYGYEPDYSAKSLRKRSSNLFGILMLRTKMPENDSYTTPFLNGILEYFFHNELKLIVDSHSEKQCVNQYKKLIKSNLVSGFFITDLEDNDERIEFLNSINFPFVVIGRNNKNNFYYVDPDNELGGYLGIKHLSEIGCKNILYISGNLGPAVTYQRLNGVLNAKKDFDINIDIVYGDFSRKSGYEISKKLNILNYDGIFCSSDLMAYGVYDYMNEKKFYLPLLGFDDLPSSKILKISSINQNIYKVGYNAAKMLHYLSSGKEVKNVIIPVDISIRESTLKFKK</sequence>
<proteinExistence type="predicted"/>
<dbReference type="CDD" id="cd06267">
    <property type="entry name" value="PBP1_LacI_sugar_binding-like"/>
    <property type="match status" value="1"/>
</dbReference>
<evidence type="ECO:0000256" key="1">
    <source>
        <dbReference type="ARBA" id="ARBA00023015"/>
    </source>
</evidence>
<organism evidence="5 6">
    <name type="scientific">Marinitoga aeolica</name>
    <dbReference type="NCBI Taxonomy" id="2809031"/>
    <lineage>
        <taxon>Bacteria</taxon>
        <taxon>Thermotogati</taxon>
        <taxon>Thermotogota</taxon>
        <taxon>Thermotogae</taxon>
        <taxon>Petrotogales</taxon>
        <taxon>Petrotogaceae</taxon>
        <taxon>Marinitoga</taxon>
    </lineage>
</organism>
<dbReference type="GO" id="GO:0003677">
    <property type="term" value="F:DNA binding"/>
    <property type="evidence" value="ECO:0007669"/>
    <property type="project" value="UniProtKB-KW"/>
</dbReference>
<dbReference type="SMART" id="SM00354">
    <property type="entry name" value="HTH_LACI"/>
    <property type="match status" value="1"/>
</dbReference>
<dbReference type="Gene3D" id="3.40.50.2300">
    <property type="match status" value="2"/>
</dbReference>
<keyword evidence="3" id="KW-0804">Transcription</keyword>
<dbReference type="PROSITE" id="PS50932">
    <property type="entry name" value="HTH_LACI_2"/>
    <property type="match status" value="1"/>
</dbReference>
<dbReference type="InterPro" id="IPR028082">
    <property type="entry name" value="Peripla_BP_I"/>
</dbReference>